<evidence type="ECO:0000313" key="1">
    <source>
        <dbReference type="EMBL" id="SEL60905.1"/>
    </source>
</evidence>
<dbReference type="AlphaFoldDB" id="A0A1H7RL92"/>
<dbReference type="CDD" id="cd13840">
    <property type="entry name" value="SMBP_like"/>
    <property type="match status" value="1"/>
</dbReference>
<proteinExistence type="predicted"/>
<gene>
    <name evidence="1" type="ORF">SAMN05216387_1186</name>
</gene>
<dbReference type="OrthoDB" id="8547658at2"/>
<dbReference type="Pfam" id="PF16785">
    <property type="entry name" value="SMBP"/>
    <property type="match status" value="1"/>
</dbReference>
<evidence type="ECO:0000313" key="2">
    <source>
        <dbReference type="Proteomes" id="UP000198620"/>
    </source>
</evidence>
<organism evidence="1 2">
    <name type="scientific">Nitrosovibrio tenuis</name>
    <dbReference type="NCBI Taxonomy" id="1233"/>
    <lineage>
        <taxon>Bacteria</taxon>
        <taxon>Pseudomonadati</taxon>
        <taxon>Pseudomonadota</taxon>
        <taxon>Betaproteobacteria</taxon>
        <taxon>Nitrosomonadales</taxon>
        <taxon>Nitrosomonadaceae</taxon>
        <taxon>Nitrosovibrio</taxon>
    </lineage>
</organism>
<name>A0A1H7RL92_9PROT</name>
<accession>A0A1H7RL92</accession>
<dbReference type="Proteomes" id="UP000198620">
    <property type="component" value="Unassembled WGS sequence"/>
</dbReference>
<reference evidence="1 2" key="1">
    <citation type="submission" date="2016-10" db="EMBL/GenBank/DDBJ databases">
        <authorList>
            <person name="de Groot N.N."/>
        </authorList>
    </citation>
    <scope>NUCLEOTIDE SEQUENCE [LARGE SCALE GENOMIC DNA]</scope>
    <source>
        <strain evidence="1 2">Nv1</strain>
    </source>
</reference>
<protein>
    <submittedName>
        <fullName evidence="1">Small metal-binding protein</fullName>
    </submittedName>
</protein>
<dbReference type="GO" id="GO:0046872">
    <property type="term" value="F:metal ion binding"/>
    <property type="evidence" value="ECO:0007669"/>
    <property type="project" value="InterPro"/>
</dbReference>
<dbReference type="RefSeq" id="WP_090829571.1">
    <property type="nucleotide sequence ID" value="NZ_FOBH01000018.1"/>
</dbReference>
<dbReference type="Gene3D" id="1.20.120.660">
    <property type="entry name" value="IL-4 antagonist (De novo design) like domain"/>
    <property type="match status" value="1"/>
</dbReference>
<dbReference type="EMBL" id="FOBH01000018">
    <property type="protein sequence ID" value="SEL60905.1"/>
    <property type="molecule type" value="Genomic_DNA"/>
</dbReference>
<keyword evidence="2" id="KW-1185">Reference proteome</keyword>
<sequence>MRHIRATFATSSLAFFLNAPVIAGEDPTAYALEHAAKAQAHGDDGRTKEMLEHAEESLRHARASEKRHAEQREHMAEAVKHLEKSIDHGKAGQGRVANKHVYDALVEIRKSTSSD</sequence>
<dbReference type="InterPro" id="IPR031877">
    <property type="entry name" value="SmbP"/>
</dbReference>